<organism evidence="2 3">
    <name type="scientific">Rothia nasimurium</name>
    <dbReference type="NCBI Taxonomy" id="85336"/>
    <lineage>
        <taxon>Bacteria</taxon>
        <taxon>Bacillati</taxon>
        <taxon>Actinomycetota</taxon>
        <taxon>Actinomycetes</taxon>
        <taxon>Micrococcales</taxon>
        <taxon>Micrococcaceae</taxon>
        <taxon>Rothia</taxon>
    </lineage>
</organism>
<dbReference type="OrthoDB" id="9805309at2"/>
<dbReference type="AlphaFoldDB" id="A0A4Y9F5P8"/>
<dbReference type="Proteomes" id="UP000297951">
    <property type="component" value="Unassembled WGS sequence"/>
</dbReference>
<reference evidence="2 3" key="1">
    <citation type="submission" date="2019-03" db="EMBL/GenBank/DDBJ databases">
        <title>Diversity of the mouse oral microbiome.</title>
        <authorList>
            <person name="Joseph S."/>
            <person name="Aduse-Opoku J."/>
            <person name="Curtis M."/>
            <person name="Wade W."/>
            <person name="Hashim A."/>
        </authorList>
    </citation>
    <scope>NUCLEOTIDE SEQUENCE [LARGE SCALE GENOMIC DNA]</scope>
    <source>
        <strain evidence="3">irhom_31</strain>
    </source>
</reference>
<feature type="domain" description="HTH cro/C1-type" evidence="1">
    <location>
        <begin position="13"/>
        <end position="65"/>
    </location>
</feature>
<evidence type="ECO:0000259" key="1">
    <source>
        <dbReference type="Pfam" id="PF13443"/>
    </source>
</evidence>
<comment type="caution">
    <text evidence="2">The sequence shown here is derived from an EMBL/GenBank/DDBJ whole genome shotgun (WGS) entry which is preliminary data.</text>
</comment>
<gene>
    <name evidence="2" type="ORF">E4U03_05125</name>
</gene>
<sequence length="80" mass="9120">MNQENHTISYKPLWKLLMDRNMTKQDSRKATGLSAIIIAKRGKDGNITTEFLSRVCATLKVNIDDNSEVIEVTQPEEIKE</sequence>
<dbReference type="RefSeq" id="WP_135012119.1">
    <property type="nucleotide sequence ID" value="NZ_JADGLK010000014.1"/>
</dbReference>
<proteinExistence type="predicted"/>
<name>A0A4Y9F5P8_9MICC</name>
<dbReference type="InterPro" id="IPR001387">
    <property type="entry name" value="Cro/C1-type_HTH"/>
</dbReference>
<dbReference type="Pfam" id="PF13443">
    <property type="entry name" value="HTH_26"/>
    <property type="match status" value="1"/>
</dbReference>
<evidence type="ECO:0000313" key="2">
    <source>
        <dbReference type="EMBL" id="TFU22725.1"/>
    </source>
</evidence>
<protein>
    <submittedName>
        <fullName evidence="2">XRE family transcriptional regulator</fullName>
    </submittedName>
</protein>
<dbReference type="EMBL" id="SPQC01000014">
    <property type="protein sequence ID" value="TFU22725.1"/>
    <property type="molecule type" value="Genomic_DNA"/>
</dbReference>
<evidence type="ECO:0000313" key="3">
    <source>
        <dbReference type="Proteomes" id="UP000297951"/>
    </source>
</evidence>
<accession>A0A4Y9F5P8</accession>